<organism evidence="1">
    <name type="scientific">uncultured Caudovirales phage</name>
    <dbReference type="NCBI Taxonomy" id="2100421"/>
    <lineage>
        <taxon>Viruses</taxon>
        <taxon>Duplodnaviria</taxon>
        <taxon>Heunggongvirae</taxon>
        <taxon>Uroviricota</taxon>
        <taxon>Caudoviricetes</taxon>
        <taxon>Peduoviridae</taxon>
        <taxon>Maltschvirus</taxon>
        <taxon>Maltschvirus maltsch</taxon>
    </lineage>
</organism>
<protein>
    <submittedName>
        <fullName evidence="1">Uncharacterized protein</fullName>
    </submittedName>
</protein>
<name>A0A6J5NLQ0_9CAUD</name>
<proteinExistence type="predicted"/>
<evidence type="ECO:0000313" key="1">
    <source>
        <dbReference type="EMBL" id="CAB4160309.1"/>
    </source>
</evidence>
<sequence>MTQPRETVNNIKIKALEDRMELIESHNQQRHDEIKSILGQMSSMLLDLSKESTESRTKIDFIEKQIDIMQSIQRETDKDLTDVKMSTKEKLSITGMSTVASTILSHFIGKI</sequence>
<accession>A0A6J5NLQ0</accession>
<dbReference type="EMBL" id="LR796696">
    <property type="protein sequence ID" value="CAB4160309.1"/>
    <property type="molecule type" value="Genomic_DNA"/>
</dbReference>
<gene>
    <name evidence="1" type="ORF">UFOVP724_144</name>
</gene>
<reference evidence="1" key="1">
    <citation type="submission" date="2020-04" db="EMBL/GenBank/DDBJ databases">
        <authorList>
            <person name="Chiriac C."/>
            <person name="Salcher M."/>
            <person name="Ghai R."/>
            <person name="Kavagutti S V."/>
        </authorList>
    </citation>
    <scope>NUCLEOTIDE SEQUENCE</scope>
</reference>